<reference evidence="1 2" key="1">
    <citation type="submission" date="2017-06" db="EMBL/GenBank/DDBJ databases">
        <title>Comparative genomic analysis of Ambrosia Fusariam Clade fungi.</title>
        <authorList>
            <person name="Stajich J.E."/>
            <person name="Carrillo J."/>
            <person name="Kijimoto T."/>
            <person name="Eskalen A."/>
            <person name="O'Donnell K."/>
            <person name="Kasson M."/>
        </authorList>
    </citation>
    <scope>NUCLEOTIDE SEQUENCE [LARGE SCALE GENOMIC DNA]</scope>
    <source>
        <strain evidence="1 2">NRRL62606</strain>
    </source>
</reference>
<sequence>MRAQGQAKCYGLGGEILVPKLELGVLEHSSNSQGHAPVACAETPNQLLTHINVNM</sequence>
<dbReference type="EMBL" id="NKCL01000019">
    <property type="protein sequence ID" value="RSL88900.1"/>
    <property type="molecule type" value="Genomic_DNA"/>
</dbReference>
<evidence type="ECO:0000313" key="2">
    <source>
        <dbReference type="Proteomes" id="UP000287972"/>
    </source>
</evidence>
<proteinExistence type="predicted"/>
<name>A0A428SGH4_9HYPO</name>
<dbReference type="AlphaFoldDB" id="A0A428SGH4"/>
<comment type="caution">
    <text evidence="1">The sequence shown here is derived from an EMBL/GenBank/DDBJ whole genome shotgun (WGS) entry which is preliminary data.</text>
</comment>
<gene>
    <name evidence="1" type="ORF">CEP51_001516</name>
</gene>
<dbReference type="Proteomes" id="UP000287972">
    <property type="component" value="Unassembled WGS sequence"/>
</dbReference>
<organism evidence="1 2">
    <name type="scientific">Fusarium floridanum</name>
    <dbReference type="NCBI Taxonomy" id="1325733"/>
    <lineage>
        <taxon>Eukaryota</taxon>
        <taxon>Fungi</taxon>
        <taxon>Dikarya</taxon>
        <taxon>Ascomycota</taxon>
        <taxon>Pezizomycotina</taxon>
        <taxon>Sordariomycetes</taxon>
        <taxon>Hypocreomycetidae</taxon>
        <taxon>Hypocreales</taxon>
        <taxon>Nectriaceae</taxon>
        <taxon>Fusarium</taxon>
        <taxon>Fusarium solani species complex</taxon>
    </lineage>
</organism>
<protein>
    <submittedName>
        <fullName evidence="1">Uncharacterized protein</fullName>
    </submittedName>
</protein>
<evidence type="ECO:0000313" key="1">
    <source>
        <dbReference type="EMBL" id="RSL88900.1"/>
    </source>
</evidence>
<accession>A0A428SGH4</accession>
<keyword evidence="2" id="KW-1185">Reference proteome</keyword>